<evidence type="ECO:0000259" key="15">
    <source>
        <dbReference type="PROSITE" id="PS50800"/>
    </source>
</evidence>
<comment type="subcellular location">
    <subcellularLocation>
        <location evidence="2">Nucleus</location>
    </subcellularLocation>
</comment>
<sequence>MNIIDLTDSADSGNELKQQRLSIISGEGRSSSPTTVPHSETLVECPVCAQFMTIEELQGSHIDRCLRGETKTIKPSMASKRQPTTGNISTFFSPRKRRKQEEKVQEDDDSSYQLQPTSMAQKQRIPNLDTMITTNKLKEKLISYNLPTGGTRQQLEARIREYINLYNANLDSLNPVDQRVLIGRLNKWDSLMNQRSTQNHSHSEGEDEEKSDETLKKSTKELKDWRIKYNSTYAELIKKARNSMKTSKEKTSDDPANNGTNK</sequence>
<dbReference type="PANTHER" id="PTHR14134">
    <property type="entry name" value="E3 UBIQUITIN-PROTEIN LIGASE RAD18"/>
    <property type="match status" value="1"/>
</dbReference>
<feature type="region of interest" description="Disordered" evidence="14">
    <location>
        <begin position="240"/>
        <end position="262"/>
    </location>
</feature>
<evidence type="ECO:0000256" key="8">
    <source>
        <dbReference type="ARBA" id="ARBA00022771"/>
    </source>
</evidence>
<evidence type="ECO:0000256" key="2">
    <source>
        <dbReference type="ARBA" id="ARBA00004123"/>
    </source>
</evidence>
<dbReference type="SMART" id="SM00734">
    <property type="entry name" value="ZnF_Rad18"/>
    <property type="match status" value="1"/>
</dbReference>
<gene>
    <name evidence="16" type="ORF">BRENAR_LOCUS4107</name>
</gene>
<keyword evidence="17" id="KW-1185">Reference proteome</keyword>
<keyword evidence="5" id="KW-0808">Transferase</keyword>
<dbReference type="Proteomes" id="UP000290900">
    <property type="component" value="Unassembled WGS sequence"/>
</dbReference>
<keyword evidence="11" id="KW-0238">DNA-binding</keyword>
<dbReference type="InterPro" id="IPR006642">
    <property type="entry name" value="Rad18_UBZ4"/>
</dbReference>
<comment type="catalytic activity">
    <reaction evidence="1">
        <text>S-ubiquitinyl-[E2 ubiquitin-conjugating enzyme]-L-cysteine + [acceptor protein]-L-lysine = [E2 ubiquitin-conjugating enzyme]-L-cysteine + N(6)-ubiquitinyl-[acceptor protein]-L-lysine.</text>
        <dbReference type="EC" id="2.3.2.27"/>
    </reaction>
</comment>
<dbReference type="STRING" id="13370.A0A448YR69"/>
<keyword evidence="12" id="KW-0234">DNA repair</keyword>
<evidence type="ECO:0000256" key="9">
    <source>
        <dbReference type="ARBA" id="ARBA00022786"/>
    </source>
</evidence>
<feature type="region of interest" description="Disordered" evidence="14">
    <location>
        <begin position="73"/>
        <end position="121"/>
    </location>
</feature>
<accession>A0A448YR69</accession>
<dbReference type="GO" id="GO:0008270">
    <property type="term" value="F:zinc ion binding"/>
    <property type="evidence" value="ECO:0007669"/>
    <property type="project" value="UniProtKB-KW"/>
</dbReference>
<evidence type="ECO:0000256" key="14">
    <source>
        <dbReference type="SAM" id="MobiDB-lite"/>
    </source>
</evidence>
<reference evidence="16 17" key="1">
    <citation type="submission" date="2018-12" db="EMBL/GenBank/DDBJ databases">
        <authorList>
            <person name="Tiukova I."/>
            <person name="Dainat J."/>
        </authorList>
    </citation>
    <scope>NUCLEOTIDE SEQUENCE [LARGE SCALE GENOMIC DNA]</scope>
</reference>
<evidence type="ECO:0000256" key="6">
    <source>
        <dbReference type="ARBA" id="ARBA00022723"/>
    </source>
</evidence>
<evidence type="ECO:0000313" key="16">
    <source>
        <dbReference type="EMBL" id="VEU23376.1"/>
    </source>
</evidence>
<evidence type="ECO:0000256" key="5">
    <source>
        <dbReference type="ARBA" id="ARBA00022679"/>
    </source>
</evidence>
<evidence type="ECO:0000256" key="4">
    <source>
        <dbReference type="ARBA" id="ARBA00012483"/>
    </source>
</evidence>
<comment type="pathway">
    <text evidence="3">Protein modification; protein ubiquitination.</text>
</comment>
<dbReference type="UniPathway" id="UPA00143"/>
<feature type="compositionally biased region" description="Polar residues" evidence="14">
    <location>
        <begin position="111"/>
        <end position="121"/>
    </location>
</feature>
<dbReference type="OrthoDB" id="9049620at2759"/>
<dbReference type="SMART" id="SM00513">
    <property type="entry name" value="SAP"/>
    <property type="match status" value="1"/>
</dbReference>
<dbReference type="EMBL" id="CAACVR010000045">
    <property type="protein sequence ID" value="VEU23376.1"/>
    <property type="molecule type" value="Genomic_DNA"/>
</dbReference>
<keyword evidence="9" id="KW-0833">Ubl conjugation pathway</keyword>
<dbReference type="EC" id="2.3.2.27" evidence="4"/>
<dbReference type="GO" id="GO:0061630">
    <property type="term" value="F:ubiquitin protein ligase activity"/>
    <property type="evidence" value="ECO:0007669"/>
    <property type="project" value="UniProtKB-EC"/>
</dbReference>
<keyword evidence="6" id="KW-0479">Metal-binding</keyword>
<dbReference type="GO" id="GO:0006281">
    <property type="term" value="P:DNA repair"/>
    <property type="evidence" value="ECO:0007669"/>
    <property type="project" value="UniProtKB-KW"/>
</dbReference>
<dbReference type="GO" id="GO:0003697">
    <property type="term" value="F:single-stranded DNA binding"/>
    <property type="evidence" value="ECO:0007669"/>
    <property type="project" value="InterPro"/>
</dbReference>
<dbReference type="InterPro" id="IPR003034">
    <property type="entry name" value="SAP_dom"/>
</dbReference>
<evidence type="ECO:0000256" key="7">
    <source>
        <dbReference type="ARBA" id="ARBA00022763"/>
    </source>
</evidence>
<keyword evidence="7" id="KW-0227">DNA damage</keyword>
<evidence type="ECO:0000313" key="17">
    <source>
        <dbReference type="Proteomes" id="UP000290900"/>
    </source>
</evidence>
<organism evidence="16 17">
    <name type="scientific">Brettanomyces naardenensis</name>
    <name type="common">Yeast</name>
    <dbReference type="NCBI Taxonomy" id="13370"/>
    <lineage>
        <taxon>Eukaryota</taxon>
        <taxon>Fungi</taxon>
        <taxon>Dikarya</taxon>
        <taxon>Ascomycota</taxon>
        <taxon>Saccharomycotina</taxon>
        <taxon>Pichiomycetes</taxon>
        <taxon>Pichiales</taxon>
        <taxon>Pichiaceae</taxon>
        <taxon>Brettanomyces</taxon>
    </lineage>
</organism>
<dbReference type="InterPro" id="IPR039577">
    <property type="entry name" value="Rad18"/>
</dbReference>
<keyword evidence="13" id="KW-0539">Nucleus</keyword>
<name>A0A448YR69_BRENA</name>
<dbReference type="InParanoid" id="A0A448YR69"/>
<dbReference type="Pfam" id="PF02037">
    <property type="entry name" value="SAP"/>
    <property type="match status" value="1"/>
</dbReference>
<feature type="region of interest" description="Disordered" evidence="14">
    <location>
        <begin position="194"/>
        <end position="216"/>
    </location>
</feature>
<dbReference type="AlphaFoldDB" id="A0A448YR69"/>
<keyword evidence="8" id="KW-0863">Zinc-finger</keyword>
<feature type="compositionally biased region" description="Polar residues" evidence="14">
    <location>
        <begin position="79"/>
        <end position="92"/>
    </location>
</feature>
<evidence type="ECO:0000256" key="10">
    <source>
        <dbReference type="ARBA" id="ARBA00022833"/>
    </source>
</evidence>
<protein>
    <recommendedName>
        <fullName evidence="4">RING-type E3 ubiquitin transferase</fullName>
        <ecNumber evidence="4">2.3.2.27</ecNumber>
    </recommendedName>
</protein>
<evidence type="ECO:0000256" key="1">
    <source>
        <dbReference type="ARBA" id="ARBA00000900"/>
    </source>
</evidence>
<dbReference type="PANTHER" id="PTHR14134:SF2">
    <property type="entry name" value="E3 UBIQUITIN-PROTEIN LIGASE RAD18"/>
    <property type="match status" value="1"/>
</dbReference>
<dbReference type="PROSITE" id="PS50800">
    <property type="entry name" value="SAP"/>
    <property type="match status" value="1"/>
</dbReference>
<evidence type="ECO:0000256" key="13">
    <source>
        <dbReference type="ARBA" id="ARBA00023242"/>
    </source>
</evidence>
<evidence type="ECO:0000256" key="12">
    <source>
        <dbReference type="ARBA" id="ARBA00023204"/>
    </source>
</evidence>
<evidence type="ECO:0000256" key="11">
    <source>
        <dbReference type="ARBA" id="ARBA00023125"/>
    </source>
</evidence>
<dbReference type="GO" id="GO:0005634">
    <property type="term" value="C:nucleus"/>
    <property type="evidence" value="ECO:0007669"/>
    <property type="project" value="UniProtKB-SubCell"/>
</dbReference>
<evidence type="ECO:0000256" key="3">
    <source>
        <dbReference type="ARBA" id="ARBA00004906"/>
    </source>
</evidence>
<dbReference type="GO" id="GO:0006513">
    <property type="term" value="P:protein monoubiquitination"/>
    <property type="evidence" value="ECO:0007669"/>
    <property type="project" value="InterPro"/>
</dbReference>
<keyword evidence="10" id="KW-0862">Zinc</keyword>
<proteinExistence type="predicted"/>
<dbReference type="GO" id="GO:0097505">
    <property type="term" value="C:Rad6-Rad18 complex"/>
    <property type="evidence" value="ECO:0007669"/>
    <property type="project" value="TreeGrafter"/>
</dbReference>
<dbReference type="GO" id="GO:0006301">
    <property type="term" value="P:DNA damage tolerance"/>
    <property type="evidence" value="ECO:0007669"/>
    <property type="project" value="InterPro"/>
</dbReference>
<feature type="domain" description="SAP" evidence="15">
    <location>
        <begin position="129"/>
        <end position="163"/>
    </location>
</feature>